<organism evidence="2 3">
    <name type="scientific">Streptosporangium canum</name>
    <dbReference type="NCBI Taxonomy" id="324952"/>
    <lineage>
        <taxon>Bacteria</taxon>
        <taxon>Bacillati</taxon>
        <taxon>Actinomycetota</taxon>
        <taxon>Actinomycetes</taxon>
        <taxon>Streptosporangiales</taxon>
        <taxon>Streptosporangiaceae</taxon>
        <taxon>Streptosporangium</taxon>
    </lineage>
</organism>
<dbReference type="Gene3D" id="3.30.1310.10">
    <property type="entry name" value="Nucleoid-associated protein YbaB-like domain"/>
    <property type="match status" value="1"/>
</dbReference>
<dbReference type="InterPro" id="IPR004401">
    <property type="entry name" value="YbaB/EbfC"/>
</dbReference>
<dbReference type="Proteomes" id="UP000199111">
    <property type="component" value="Unassembled WGS sequence"/>
</dbReference>
<dbReference type="SUPFAM" id="SSF82607">
    <property type="entry name" value="YbaB-like"/>
    <property type="match status" value="1"/>
</dbReference>
<accession>A0A1I4DXH4</accession>
<keyword evidence="2" id="KW-0238">DNA-binding</keyword>
<sequence>MSMDEPWTVLEKLVKEVNRQTEQVQGMHEKARDMSASATSEDGMVTVTVGARGDVRKIDFDPRVYRKLSPSELAASLIEQIGAATRTVSGEVKEVMQPLAPADLPFDDLLGEGVDFPSFLAQAMTPRPKGHGERP</sequence>
<dbReference type="InterPro" id="IPR036894">
    <property type="entry name" value="YbaB-like_sf"/>
</dbReference>
<proteinExistence type="predicted"/>
<dbReference type="GO" id="GO:0003677">
    <property type="term" value="F:DNA binding"/>
    <property type="evidence" value="ECO:0007669"/>
    <property type="project" value="UniProtKB-KW"/>
</dbReference>
<feature type="region of interest" description="Disordered" evidence="1">
    <location>
        <begin position="22"/>
        <end position="41"/>
    </location>
</feature>
<reference evidence="3" key="1">
    <citation type="submission" date="2016-10" db="EMBL/GenBank/DDBJ databases">
        <authorList>
            <person name="Varghese N."/>
            <person name="Submissions S."/>
        </authorList>
    </citation>
    <scope>NUCLEOTIDE SEQUENCE [LARGE SCALE GENOMIC DNA]</scope>
    <source>
        <strain evidence="3">CGMCC 4.2126</strain>
    </source>
</reference>
<dbReference type="AlphaFoldDB" id="A0A1I4DXH4"/>
<gene>
    <name evidence="2" type="ORF">SAMN05216275_14449</name>
</gene>
<dbReference type="Pfam" id="PF02575">
    <property type="entry name" value="YbaB_DNA_bd"/>
    <property type="match status" value="1"/>
</dbReference>
<keyword evidence="3" id="KW-1185">Reference proteome</keyword>
<dbReference type="EMBL" id="FOQY01000044">
    <property type="protein sequence ID" value="SFK97713.1"/>
    <property type="molecule type" value="Genomic_DNA"/>
</dbReference>
<protein>
    <submittedName>
        <fullName evidence="2">Conserved DNA-binding protein YbaB</fullName>
    </submittedName>
</protein>
<name>A0A1I4DXH4_9ACTN</name>
<evidence type="ECO:0000256" key="1">
    <source>
        <dbReference type="SAM" id="MobiDB-lite"/>
    </source>
</evidence>
<evidence type="ECO:0000313" key="3">
    <source>
        <dbReference type="Proteomes" id="UP000199111"/>
    </source>
</evidence>
<evidence type="ECO:0000313" key="2">
    <source>
        <dbReference type="EMBL" id="SFK97713.1"/>
    </source>
</evidence>